<reference evidence="2" key="1">
    <citation type="submission" date="2016-11" db="UniProtKB">
        <authorList>
            <consortium name="WormBaseParasite"/>
        </authorList>
    </citation>
    <scope>IDENTIFICATION</scope>
    <source>
        <strain evidence="2">KR3021</strain>
    </source>
</reference>
<sequence length="602" mass="69190">MSKSIVTVDLKPDSQLIDRDFESYKISFAQNQFDYTQLNKNFFVAIPSDDQYSYLHQHIFSNQNNLIIDPFSKNTLFYSVMEDGSIFSSQFNDQTKKFINGHVVFKNFLNEVKDGWEDNELLEEPQNNLNPKQYLPFSLCIINEHICIANNGRGKCYFLDKRDQTRWKCLFTYNLMSCSVIGDARIVNDNEIHLLLESVIDKKDCPIKTMNANYISELKWLIFDNDSFDISIKTEKVIYADGNLEFVSFDYDLENLITMAPFPPILFSIDGVIKYNERKNVDNDDSDKQTKKPLYFWNETTEVAGLIFNVESSISENDISFTLSNNSIMVSIKEVKLIGGKLIGEVDVERSKFVKDGNKLEIILNKKESKLWNQIIDGDEVGVLGNGDFLITDLEQFSPDKNDVAPENMTNDITDDIEECDTENSKLFFLYWLNGIENVIMFQSSPINSLPLFSKKYDPFEATSVCLRENNDGIVWSFCSKKRQMKVAHRSTFDAFGYIQASKSRRKFSIVPPLNNYVAIIESFKTIYVYWRSEQLDGDGLVNRRDGRSVKNIAKLNVISMTKQDPNDVLSVQNVTDEILGCACLDKFILIALKNELVCITL</sequence>
<dbReference type="Proteomes" id="UP000095286">
    <property type="component" value="Unplaced"/>
</dbReference>
<dbReference type="WBParaSite" id="RSKR_0001163900.1">
    <property type="protein sequence ID" value="RSKR_0001163900.1"/>
    <property type="gene ID" value="RSKR_0001163900"/>
</dbReference>
<accession>A0AC35UI85</accession>
<evidence type="ECO:0000313" key="1">
    <source>
        <dbReference type="Proteomes" id="UP000095286"/>
    </source>
</evidence>
<proteinExistence type="predicted"/>
<evidence type="ECO:0000313" key="2">
    <source>
        <dbReference type="WBParaSite" id="RSKR_0001163900.1"/>
    </source>
</evidence>
<protein>
    <submittedName>
        <fullName evidence="2">NudC domain-containing protein 1</fullName>
    </submittedName>
</protein>
<name>A0AC35UI85_9BILA</name>
<organism evidence="1 2">
    <name type="scientific">Rhabditophanes sp. KR3021</name>
    <dbReference type="NCBI Taxonomy" id="114890"/>
    <lineage>
        <taxon>Eukaryota</taxon>
        <taxon>Metazoa</taxon>
        <taxon>Ecdysozoa</taxon>
        <taxon>Nematoda</taxon>
        <taxon>Chromadorea</taxon>
        <taxon>Rhabditida</taxon>
        <taxon>Tylenchina</taxon>
        <taxon>Panagrolaimomorpha</taxon>
        <taxon>Strongyloidoidea</taxon>
        <taxon>Alloionematidae</taxon>
        <taxon>Rhabditophanes</taxon>
    </lineage>
</organism>